<proteinExistence type="predicted"/>
<feature type="transmembrane region" description="Helical" evidence="1">
    <location>
        <begin position="80"/>
        <end position="97"/>
    </location>
</feature>
<gene>
    <name evidence="2" type="ORF">ACFP85_06045</name>
</gene>
<dbReference type="Proteomes" id="UP001596364">
    <property type="component" value="Unassembled WGS sequence"/>
</dbReference>
<dbReference type="EMBL" id="JBHSUS010000001">
    <property type="protein sequence ID" value="MFC6439705.1"/>
    <property type="molecule type" value="Genomic_DNA"/>
</dbReference>
<keyword evidence="1" id="KW-0472">Membrane</keyword>
<protein>
    <submittedName>
        <fullName evidence="2">Uncharacterized protein</fullName>
    </submittedName>
</protein>
<keyword evidence="1" id="KW-1133">Transmembrane helix</keyword>
<feature type="transmembrane region" description="Helical" evidence="1">
    <location>
        <begin position="117"/>
        <end position="134"/>
    </location>
</feature>
<accession>A0ABW1XKC3</accession>
<comment type="caution">
    <text evidence="2">The sequence shown here is derived from an EMBL/GenBank/DDBJ whole genome shotgun (WGS) entry which is preliminary data.</text>
</comment>
<evidence type="ECO:0000313" key="2">
    <source>
        <dbReference type="EMBL" id="MFC6439705.1"/>
    </source>
</evidence>
<feature type="transmembrane region" description="Helical" evidence="1">
    <location>
        <begin position="21"/>
        <end position="41"/>
    </location>
</feature>
<reference evidence="3" key="1">
    <citation type="journal article" date="2019" name="Int. J. Syst. Evol. Microbiol.">
        <title>The Global Catalogue of Microorganisms (GCM) 10K type strain sequencing project: providing services to taxonomists for standard genome sequencing and annotation.</title>
        <authorList>
            <consortium name="The Broad Institute Genomics Platform"/>
            <consortium name="The Broad Institute Genome Sequencing Center for Infectious Disease"/>
            <person name="Wu L."/>
            <person name="Ma J."/>
        </authorList>
    </citation>
    <scope>NUCLEOTIDE SEQUENCE [LARGE SCALE GENOMIC DNA]</scope>
    <source>
        <strain evidence="3">CGMCC 1.16031</strain>
    </source>
</reference>
<sequence>MSMEQHNSSHGHPSFLGFKSLIAFILSAALLTVTILVSGGLGSLEHIAIVALLSAAFAWIVWTVAAWLPFNPAQTHRLRLMLSGGTLVYVLLSNIIHPELNALEQSAKTFFGVEFAIRLPLLGFVLGALIALSLQRITRRLGH</sequence>
<keyword evidence="3" id="KW-1185">Reference proteome</keyword>
<organism evidence="2 3">
    <name type="scientific">Pseudobowmanella zhangzhouensis</name>
    <dbReference type="NCBI Taxonomy" id="1537679"/>
    <lineage>
        <taxon>Bacteria</taxon>
        <taxon>Pseudomonadati</taxon>
        <taxon>Pseudomonadota</taxon>
        <taxon>Gammaproteobacteria</taxon>
        <taxon>Alteromonadales</taxon>
        <taxon>Alteromonadaceae</taxon>
    </lineage>
</organism>
<evidence type="ECO:0000256" key="1">
    <source>
        <dbReference type="SAM" id="Phobius"/>
    </source>
</evidence>
<evidence type="ECO:0000313" key="3">
    <source>
        <dbReference type="Proteomes" id="UP001596364"/>
    </source>
</evidence>
<dbReference type="RefSeq" id="WP_165490665.1">
    <property type="nucleotide sequence ID" value="NZ_JBHSUS010000001.1"/>
</dbReference>
<name>A0ABW1XKC3_9ALTE</name>
<feature type="transmembrane region" description="Helical" evidence="1">
    <location>
        <begin position="47"/>
        <end position="68"/>
    </location>
</feature>
<keyword evidence="1" id="KW-0812">Transmembrane</keyword>